<dbReference type="GeneID" id="95569919"/>
<dbReference type="SMART" id="SM00267">
    <property type="entry name" value="GGDEF"/>
    <property type="match status" value="1"/>
</dbReference>
<accession>E8M8L2</accession>
<dbReference type="EC" id="2.7.7.65" evidence="1"/>
<dbReference type="CDD" id="cd01949">
    <property type="entry name" value="GGDEF"/>
    <property type="match status" value="1"/>
</dbReference>
<proteinExistence type="predicted"/>
<name>E8M8L2_PHOS4</name>
<evidence type="ECO:0000256" key="1">
    <source>
        <dbReference type="ARBA" id="ARBA00012528"/>
    </source>
</evidence>
<feature type="domain" description="GGDEF" evidence="4">
    <location>
        <begin position="357"/>
        <end position="486"/>
    </location>
</feature>
<dbReference type="SUPFAM" id="SSF55073">
    <property type="entry name" value="Nucleotide cyclase"/>
    <property type="match status" value="1"/>
</dbReference>
<sequence>MQVKRHFSLKFVFLVPLVLSAVIFALTIKNYYDSVNRDLDDEYARVHDSLARSAKVLTAVDYSFSNQSKLRNIHLLEHNRQVVGGVCQMWPLDALLLTDGRNHEIPAVDINYMLVGEPSLCDPGSEIYERVSGQVSLAPVLSFVHDIDNSLLGIQYIDKEGYIMTSPDTYAKTFKLETLRTVKVRPFWQMTANNPDLITLTGPAPIYTSSEHVMSLSMPIFSSGALQGILSLDVAYEKLLNSSGKLAGTLAIINGSLIEPPKSAVRVEHINIEGLGGTHRIYYAFDLTKEVKNFFYFERYSLFVVVIVYLLSVIVLFFINTRVEHSYFKELSAKDPMTGLLNRRGFQTFIAGVQHQRYVAIAVFDIDNFKSINDTYGHDVGDNVISYMADQIVASIRDCDVAARFGGEEFVVYMSGGDVESLKKSMLRVQEAICAHSQQIIEPGFTVSGGVEVVDGDNASDFDQLFKAADEKLYIAKTSGKDQLVF</sequence>
<evidence type="ECO:0000256" key="2">
    <source>
        <dbReference type="ARBA" id="ARBA00034247"/>
    </source>
</evidence>
<dbReference type="OrthoDB" id="9812260at2"/>
<evidence type="ECO:0000259" key="4">
    <source>
        <dbReference type="PROSITE" id="PS50887"/>
    </source>
</evidence>
<dbReference type="PANTHER" id="PTHR45138">
    <property type="entry name" value="REGULATORY COMPONENTS OF SENSORY TRANSDUCTION SYSTEM"/>
    <property type="match status" value="1"/>
</dbReference>
<dbReference type="GO" id="GO:0005886">
    <property type="term" value="C:plasma membrane"/>
    <property type="evidence" value="ECO:0007669"/>
    <property type="project" value="TreeGrafter"/>
</dbReference>
<dbReference type="NCBIfam" id="TIGR00254">
    <property type="entry name" value="GGDEF"/>
    <property type="match status" value="1"/>
</dbReference>
<gene>
    <name evidence="5" type="ORF">VISI1226_17780</name>
</gene>
<dbReference type="AlphaFoldDB" id="E8M8L2"/>
<dbReference type="InterPro" id="IPR043128">
    <property type="entry name" value="Rev_trsase/Diguanyl_cyclase"/>
</dbReference>
<evidence type="ECO:0000313" key="6">
    <source>
        <dbReference type="Proteomes" id="UP000006228"/>
    </source>
</evidence>
<comment type="catalytic activity">
    <reaction evidence="2">
        <text>2 GTP = 3',3'-c-di-GMP + 2 diphosphate</text>
        <dbReference type="Rhea" id="RHEA:24898"/>
        <dbReference type="ChEBI" id="CHEBI:33019"/>
        <dbReference type="ChEBI" id="CHEBI:37565"/>
        <dbReference type="ChEBI" id="CHEBI:58805"/>
        <dbReference type="EC" id="2.7.7.65"/>
    </reaction>
</comment>
<dbReference type="GO" id="GO:0043709">
    <property type="term" value="P:cell adhesion involved in single-species biofilm formation"/>
    <property type="evidence" value="ECO:0007669"/>
    <property type="project" value="TreeGrafter"/>
</dbReference>
<comment type="caution">
    <text evidence="5">The sequence shown here is derived from an EMBL/GenBank/DDBJ whole genome shotgun (WGS) entry which is preliminary data.</text>
</comment>
<dbReference type="RefSeq" id="WP_008078066.1">
    <property type="nucleotide sequence ID" value="NZ_AEVT01000074.1"/>
</dbReference>
<dbReference type="eggNOG" id="COG2199">
    <property type="taxonomic scope" value="Bacteria"/>
</dbReference>
<dbReference type="Proteomes" id="UP000006228">
    <property type="component" value="Unassembled WGS sequence"/>
</dbReference>
<keyword evidence="3" id="KW-1133">Transmembrane helix</keyword>
<dbReference type="GO" id="GO:0052621">
    <property type="term" value="F:diguanylate cyclase activity"/>
    <property type="evidence" value="ECO:0007669"/>
    <property type="project" value="UniProtKB-EC"/>
</dbReference>
<protein>
    <recommendedName>
        <fullName evidence="1">diguanylate cyclase</fullName>
        <ecNumber evidence="1">2.7.7.65</ecNumber>
    </recommendedName>
</protein>
<evidence type="ECO:0000256" key="3">
    <source>
        <dbReference type="SAM" id="Phobius"/>
    </source>
</evidence>
<dbReference type="PANTHER" id="PTHR45138:SF9">
    <property type="entry name" value="DIGUANYLATE CYCLASE DGCM-RELATED"/>
    <property type="match status" value="1"/>
</dbReference>
<evidence type="ECO:0000313" key="5">
    <source>
        <dbReference type="EMBL" id="EGA69739.1"/>
    </source>
</evidence>
<dbReference type="Pfam" id="PF00990">
    <property type="entry name" value="GGDEF"/>
    <property type="match status" value="1"/>
</dbReference>
<keyword evidence="3" id="KW-0812">Transmembrane</keyword>
<dbReference type="InterPro" id="IPR029787">
    <property type="entry name" value="Nucleotide_cyclase"/>
</dbReference>
<reference evidence="5 6" key="1">
    <citation type="journal article" date="2012" name="Int. J. Syst. Evol. Microbiol.">
        <title>Vibrio caribbeanicus sp. nov., isolated from the marine sponge Scleritoderma cyanea.</title>
        <authorList>
            <person name="Hoffmann M."/>
            <person name="Monday S.R."/>
            <person name="Allard M.W."/>
            <person name="Strain E.A."/>
            <person name="Whittaker P."/>
            <person name="Naum M."/>
            <person name="McCarthy P.J."/>
            <person name="Lopez J.V."/>
            <person name="Fischer M."/>
            <person name="Brown E.W."/>
        </authorList>
    </citation>
    <scope>NUCLEOTIDE SEQUENCE [LARGE SCALE GENOMIC DNA]</scope>
    <source>
        <strain evidence="6">DSMZ 21326</strain>
    </source>
</reference>
<dbReference type="Gene3D" id="3.30.70.270">
    <property type="match status" value="1"/>
</dbReference>
<dbReference type="EMBL" id="AEVT01000074">
    <property type="protein sequence ID" value="EGA69739.1"/>
    <property type="molecule type" value="Genomic_DNA"/>
</dbReference>
<feature type="transmembrane region" description="Helical" evidence="3">
    <location>
        <begin position="300"/>
        <end position="319"/>
    </location>
</feature>
<keyword evidence="3" id="KW-0472">Membrane</keyword>
<dbReference type="PROSITE" id="PS50887">
    <property type="entry name" value="GGDEF"/>
    <property type="match status" value="1"/>
</dbReference>
<dbReference type="InterPro" id="IPR050469">
    <property type="entry name" value="Diguanylate_Cyclase"/>
</dbReference>
<dbReference type="InterPro" id="IPR000160">
    <property type="entry name" value="GGDEF_dom"/>
</dbReference>
<dbReference type="GO" id="GO:1902201">
    <property type="term" value="P:negative regulation of bacterial-type flagellum-dependent cell motility"/>
    <property type="evidence" value="ECO:0007669"/>
    <property type="project" value="TreeGrafter"/>
</dbReference>
<organism evidence="5 6">
    <name type="scientific">Vibrio sinaloensis DSM 21326</name>
    <dbReference type="NCBI Taxonomy" id="945550"/>
    <lineage>
        <taxon>Bacteria</taxon>
        <taxon>Pseudomonadati</taxon>
        <taxon>Pseudomonadota</taxon>
        <taxon>Gammaproteobacteria</taxon>
        <taxon>Vibrionales</taxon>
        <taxon>Vibrionaceae</taxon>
        <taxon>Vibrio</taxon>
        <taxon>Vibrio oreintalis group</taxon>
    </lineage>
</organism>